<dbReference type="InterPro" id="IPR000182">
    <property type="entry name" value="GNAT_dom"/>
</dbReference>
<dbReference type="OrthoDB" id="5319888at2"/>
<sequence length="191" mass="22074">MIKIEQAKKEQSFIIASFIMEAMNYECCQWFIGENNSLNSFHQLLSRLVEKELSQYSYRNTFVAITEENEVVGACVCYEGALVGTLRKTFEEEMFQTYHKDYSSLPYETKAGEFYIDSICVHKAWRKKGIATKLLIAAINKAANLKLPATLLVDTGNPKAENLYNMIGFEYFEKTNWGGHKMKRLIYTKKQ</sequence>
<dbReference type="PROSITE" id="PS51186">
    <property type="entry name" value="GNAT"/>
    <property type="match status" value="1"/>
</dbReference>
<evidence type="ECO:0000313" key="4">
    <source>
        <dbReference type="EMBL" id="KGF51082.1"/>
    </source>
</evidence>
<comment type="caution">
    <text evidence="4">The sequence shown here is derived from an EMBL/GenBank/DDBJ whole genome shotgun (WGS) entry which is preliminary data.</text>
</comment>
<dbReference type="SUPFAM" id="SSF55729">
    <property type="entry name" value="Acyl-CoA N-acyltransferases (Nat)"/>
    <property type="match status" value="1"/>
</dbReference>
<dbReference type="PANTHER" id="PTHR43420">
    <property type="entry name" value="ACETYLTRANSFERASE"/>
    <property type="match status" value="1"/>
</dbReference>
<dbReference type="Proteomes" id="UP000029614">
    <property type="component" value="Unassembled WGS sequence"/>
</dbReference>
<dbReference type="EMBL" id="JRNU01000052">
    <property type="protein sequence ID" value="KGF51082.1"/>
    <property type="molecule type" value="Genomic_DNA"/>
</dbReference>
<dbReference type="RefSeq" id="WP_036856651.1">
    <property type="nucleotide sequence ID" value="NZ_JRNU01000052.1"/>
</dbReference>
<keyword evidence="1" id="KW-0808">Transferase</keyword>
<evidence type="ECO:0000313" key="5">
    <source>
        <dbReference type="Proteomes" id="UP000029614"/>
    </source>
</evidence>
<dbReference type="CDD" id="cd04301">
    <property type="entry name" value="NAT_SF"/>
    <property type="match status" value="1"/>
</dbReference>
<dbReference type="GO" id="GO:0016747">
    <property type="term" value="F:acyltransferase activity, transferring groups other than amino-acyl groups"/>
    <property type="evidence" value="ECO:0007669"/>
    <property type="project" value="InterPro"/>
</dbReference>
<dbReference type="Gene3D" id="3.40.630.30">
    <property type="match status" value="1"/>
</dbReference>
<dbReference type="PANTHER" id="PTHR43420:SF12">
    <property type="entry name" value="N-ACETYLTRANSFERASE DOMAIN-CONTAINING PROTEIN"/>
    <property type="match status" value="1"/>
</dbReference>
<dbReference type="Pfam" id="PF00583">
    <property type="entry name" value="Acetyltransf_1"/>
    <property type="match status" value="1"/>
</dbReference>
<keyword evidence="5" id="KW-1185">Reference proteome</keyword>
<keyword evidence="2" id="KW-0012">Acyltransferase</keyword>
<protein>
    <submittedName>
        <fullName evidence="4">Zinc ABC transporter permease</fullName>
    </submittedName>
</protein>
<dbReference type="InterPro" id="IPR016181">
    <property type="entry name" value="Acyl_CoA_acyltransferase"/>
</dbReference>
<dbReference type="InterPro" id="IPR050680">
    <property type="entry name" value="YpeA/RimI_acetyltransf"/>
</dbReference>
<evidence type="ECO:0000259" key="3">
    <source>
        <dbReference type="PROSITE" id="PS51186"/>
    </source>
</evidence>
<proteinExistence type="predicted"/>
<accession>A0A096C819</accession>
<feature type="domain" description="N-acetyltransferase" evidence="3">
    <location>
        <begin position="23"/>
        <end position="187"/>
    </location>
</feature>
<organism evidence="4 5">
    <name type="scientific">Prevotella amnii DNF00058</name>
    <dbReference type="NCBI Taxonomy" id="1401066"/>
    <lineage>
        <taxon>Bacteria</taxon>
        <taxon>Pseudomonadati</taxon>
        <taxon>Bacteroidota</taxon>
        <taxon>Bacteroidia</taxon>
        <taxon>Bacteroidales</taxon>
        <taxon>Prevotellaceae</taxon>
        <taxon>Prevotella</taxon>
    </lineage>
</organism>
<dbReference type="AlphaFoldDB" id="A0A096C819"/>
<evidence type="ECO:0000256" key="2">
    <source>
        <dbReference type="ARBA" id="ARBA00023315"/>
    </source>
</evidence>
<reference evidence="4 5" key="1">
    <citation type="submission" date="2014-07" db="EMBL/GenBank/DDBJ databases">
        <authorList>
            <person name="McCorrison J."/>
            <person name="Sanka R."/>
            <person name="Torralba M."/>
            <person name="Gillis M."/>
            <person name="Haft D.H."/>
            <person name="Methe B."/>
            <person name="Sutton G."/>
            <person name="Nelson K.E."/>
        </authorList>
    </citation>
    <scope>NUCLEOTIDE SEQUENCE [LARGE SCALE GENOMIC DNA]</scope>
    <source>
        <strain evidence="4 5">DNF00058</strain>
    </source>
</reference>
<evidence type="ECO:0000256" key="1">
    <source>
        <dbReference type="ARBA" id="ARBA00022679"/>
    </source>
</evidence>
<gene>
    <name evidence="4" type="ORF">HMPREF9302_08850</name>
</gene>
<name>A0A096C819_9BACT</name>